<dbReference type="PANTHER" id="PTHR30175">
    <property type="entry name" value="PHOSPHOTRANSFERASE SYSTEM TRANSPORT PROTEIN"/>
    <property type="match status" value="1"/>
</dbReference>
<protein>
    <submittedName>
        <fullName evidence="15">PTS system IIB component, Glc family /PTS system IIC component, Glc family</fullName>
    </submittedName>
</protein>
<keyword evidence="6" id="KW-0598">Phosphotransferase system</keyword>
<evidence type="ECO:0000256" key="2">
    <source>
        <dbReference type="ARBA" id="ARBA00022448"/>
    </source>
</evidence>
<dbReference type="GO" id="GO:0005886">
    <property type="term" value="C:plasma membrane"/>
    <property type="evidence" value="ECO:0007669"/>
    <property type="project" value="UniProtKB-SubCell"/>
</dbReference>
<keyword evidence="10 12" id="KW-0472">Membrane</keyword>
<dbReference type="GO" id="GO:0090588">
    <property type="term" value="F:protein-phosphocysteine-N-acetylmuramate phosphotransferase system transporter activity"/>
    <property type="evidence" value="ECO:0007669"/>
    <property type="project" value="TreeGrafter"/>
</dbReference>
<dbReference type="Pfam" id="PF02378">
    <property type="entry name" value="PTS_EIIC"/>
    <property type="match status" value="1"/>
</dbReference>
<dbReference type="OrthoDB" id="92465at2"/>
<feature type="transmembrane region" description="Helical" evidence="12">
    <location>
        <begin position="207"/>
        <end position="226"/>
    </location>
</feature>
<name>A0A1M6G7K1_9FIRM</name>
<organism evidence="15 16">
    <name type="scientific">Propionispora hippei DSM 15287</name>
    <dbReference type="NCBI Taxonomy" id="1123003"/>
    <lineage>
        <taxon>Bacteria</taxon>
        <taxon>Bacillati</taxon>
        <taxon>Bacillota</taxon>
        <taxon>Negativicutes</taxon>
        <taxon>Selenomonadales</taxon>
        <taxon>Sporomusaceae</taxon>
        <taxon>Propionispora</taxon>
    </lineage>
</organism>
<dbReference type="PANTHER" id="PTHR30175:SF3">
    <property type="entry name" value="PTS SYSTEM N-ACETYLMURAMIC ACID-SPECIFIC EIIBC COMPONENT"/>
    <property type="match status" value="1"/>
</dbReference>
<dbReference type="PROSITE" id="PS01035">
    <property type="entry name" value="PTS_EIIB_TYPE_1_CYS"/>
    <property type="match status" value="1"/>
</dbReference>
<evidence type="ECO:0000256" key="10">
    <source>
        <dbReference type="ARBA" id="ARBA00023136"/>
    </source>
</evidence>
<dbReference type="Pfam" id="PF00367">
    <property type="entry name" value="PTS_EIIB"/>
    <property type="match status" value="1"/>
</dbReference>
<keyword evidence="16" id="KW-1185">Reference proteome</keyword>
<feature type="transmembrane region" description="Helical" evidence="12">
    <location>
        <begin position="314"/>
        <end position="336"/>
    </location>
</feature>
<evidence type="ECO:0000256" key="4">
    <source>
        <dbReference type="ARBA" id="ARBA00022597"/>
    </source>
</evidence>
<evidence type="ECO:0000256" key="12">
    <source>
        <dbReference type="SAM" id="Phobius"/>
    </source>
</evidence>
<dbReference type="PROSITE" id="PS51098">
    <property type="entry name" value="PTS_EIIB_TYPE_1"/>
    <property type="match status" value="1"/>
</dbReference>
<evidence type="ECO:0000256" key="3">
    <source>
        <dbReference type="ARBA" id="ARBA00022475"/>
    </source>
</evidence>
<dbReference type="InterPro" id="IPR050558">
    <property type="entry name" value="PTS_Sugar-Specific_Components"/>
</dbReference>
<keyword evidence="2" id="KW-0813">Transport</keyword>
<evidence type="ECO:0000256" key="8">
    <source>
        <dbReference type="ARBA" id="ARBA00022777"/>
    </source>
</evidence>
<dbReference type="GO" id="GO:0009401">
    <property type="term" value="P:phosphoenolpyruvate-dependent sugar phosphotransferase system"/>
    <property type="evidence" value="ECO:0007669"/>
    <property type="project" value="UniProtKB-KW"/>
</dbReference>
<dbReference type="InterPro" id="IPR013013">
    <property type="entry name" value="PTS_EIIC_1"/>
</dbReference>
<keyword evidence="4" id="KW-0762">Sugar transport</keyword>
<dbReference type="Proteomes" id="UP000322917">
    <property type="component" value="Unassembled WGS sequence"/>
</dbReference>
<dbReference type="EMBL" id="FQZD01000011">
    <property type="protein sequence ID" value="SHJ05965.1"/>
    <property type="molecule type" value="Genomic_DNA"/>
</dbReference>
<feature type="transmembrane region" description="Helical" evidence="12">
    <location>
        <begin position="348"/>
        <end position="371"/>
    </location>
</feature>
<dbReference type="Gene3D" id="3.30.1360.60">
    <property type="entry name" value="Glucose permease domain IIB"/>
    <property type="match status" value="1"/>
</dbReference>
<evidence type="ECO:0000259" key="13">
    <source>
        <dbReference type="PROSITE" id="PS51098"/>
    </source>
</evidence>
<feature type="transmembrane region" description="Helical" evidence="12">
    <location>
        <begin position="383"/>
        <end position="410"/>
    </location>
</feature>
<evidence type="ECO:0000259" key="14">
    <source>
        <dbReference type="PROSITE" id="PS51103"/>
    </source>
</evidence>
<evidence type="ECO:0000313" key="16">
    <source>
        <dbReference type="Proteomes" id="UP000322917"/>
    </source>
</evidence>
<evidence type="ECO:0000256" key="7">
    <source>
        <dbReference type="ARBA" id="ARBA00022692"/>
    </source>
</evidence>
<keyword evidence="8" id="KW-0418">Kinase</keyword>
<comment type="subcellular location">
    <subcellularLocation>
        <location evidence="1">Cell membrane</location>
        <topology evidence="1">Multi-pass membrane protein</topology>
    </subcellularLocation>
</comment>
<keyword evidence="3" id="KW-1003">Cell membrane</keyword>
<evidence type="ECO:0000256" key="9">
    <source>
        <dbReference type="ARBA" id="ARBA00022989"/>
    </source>
</evidence>
<keyword evidence="5" id="KW-0808">Transferase</keyword>
<evidence type="ECO:0000313" key="15">
    <source>
        <dbReference type="EMBL" id="SHJ05965.1"/>
    </source>
</evidence>
<feature type="domain" description="PTS EIIC type-1" evidence="14">
    <location>
        <begin position="103"/>
        <end position="448"/>
    </location>
</feature>
<dbReference type="InterPro" id="IPR001996">
    <property type="entry name" value="PTS_IIB_1"/>
</dbReference>
<reference evidence="15 16" key="1">
    <citation type="submission" date="2016-11" db="EMBL/GenBank/DDBJ databases">
        <authorList>
            <person name="Varghese N."/>
            <person name="Submissions S."/>
        </authorList>
    </citation>
    <scope>NUCLEOTIDE SEQUENCE [LARGE SCALE GENOMIC DNA]</scope>
    <source>
        <strain evidence="15 16">DSM 15287</strain>
    </source>
</reference>
<proteinExistence type="predicted"/>
<feature type="active site" description="Phosphocysteine intermediate; for EIIB activity" evidence="11">
    <location>
        <position position="26"/>
    </location>
</feature>
<feature type="transmembrane region" description="Helical" evidence="12">
    <location>
        <begin position="267"/>
        <end position="293"/>
    </location>
</feature>
<sequence>MNKTGLAGEILSRIGGAGNVIDIEYCATRLRLTLRDDGKAELASLRGLDKVVAAVFRSGQLQIILGTGVVLDVYHEMQHQLSLGNQADQAADIRPVGLPGYMKRLANVFLPLIPVLVGSGMLMGINSLLQRLGVVSVDNQVSQLLQLFASSVFVFLPVLVGVTAAREFGGTPLLGGAAAGLLMHSSLEQLHSLAVGGISPSLQRGAGGVIAALLVVWFMSLVEGILRRKVPQALALILTPMLTLVVTGFATIFILQPLGAAISDSVISVVLFAIHQGGFFTGMMLGAVYSTIVTTGMHQGLNPLYLDMLSKTGVNMLLPIFAMADTAQAGAALAVYFKTADRQLKRVIVNALPVCLLGITEPIMFAVNLPLVRPFAAAAIGGALGGGFIAMMQVKAISLGLSALSLLAIIQEGDVLLYAAGFMIAFVSAFSAAWILGIPDGQADRERKFLSGKEDS</sequence>
<dbReference type="AlphaFoldDB" id="A0A1M6G7K1"/>
<dbReference type="PROSITE" id="PS51103">
    <property type="entry name" value="PTS_EIIC_TYPE_1"/>
    <property type="match status" value="1"/>
</dbReference>
<evidence type="ECO:0000256" key="5">
    <source>
        <dbReference type="ARBA" id="ARBA00022679"/>
    </source>
</evidence>
<dbReference type="InterPro" id="IPR003352">
    <property type="entry name" value="PTS_EIIC"/>
</dbReference>
<evidence type="ECO:0000256" key="6">
    <source>
        <dbReference type="ARBA" id="ARBA00022683"/>
    </source>
</evidence>
<dbReference type="InterPro" id="IPR036878">
    <property type="entry name" value="Glu_permease_IIB"/>
</dbReference>
<gene>
    <name evidence="15" type="ORF">SAMN02745170_01656</name>
</gene>
<evidence type="ECO:0000256" key="1">
    <source>
        <dbReference type="ARBA" id="ARBA00004651"/>
    </source>
</evidence>
<feature type="domain" description="PTS EIIB type-1" evidence="13">
    <location>
        <begin position="4"/>
        <end position="87"/>
    </location>
</feature>
<dbReference type="InterPro" id="IPR018113">
    <property type="entry name" value="PTrfase_EIIB_Cys"/>
</dbReference>
<dbReference type="GO" id="GO:0016301">
    <property type="term" value="F:kinase activity"/>
    <property type="evidence" value="ECO:0007669"/>
    <property type="project" value="UniProtKB-KW"/>
</dbReference>
<dbReference type="SUPFAM" id="SSF55604">
    <property type="entry name" value="Glucose permease domain IIB"/>
    <property type="match status" value="1"/>
</dbReference>
<keyword evidence="9 12" id="KW-1133">Transmembrane helix</keyword>
<feature type="transmembrane region" description="Helical" evidence="12">
    <location>
        <begin position="233"/>
        <end position="255"/>
    </location>
</feature>
<keyword evidence="7 12" id="KW-0812">Transmembrane</keyword>
<accession>A0A1M6G7K1</accession>
<dbReference type="CDD" id="cd00212">
    <property type="entry name" value="PTS_IIB_glc"/>
    <property type="match status" value="1"/>
</dbReference>
<feature type="transmembrane region" description="Helical" evidence="12">
    <location>
        <begin position="416"/>
        <end position="438"/>
    </location>
</feature>
<feature type="transmembrane region" description="Helical" evidence="12">
    <location>
        <begin position="108"/>
        <end position="129"/>
    </location>
</feature>
<dbReference type="GO" id="GO:0008982">
    <property type="term" value="F:protein-N(PI)-phosphohistidine-sugar phosphotransferase activity"/>
    <property type="evidence" value="ECO:0007669"/>
    <property type="project" value="InterPro"/>
</dbReference>
<evidence type="ECO:0000256" key="11">
    <source>
        <dbReference type="PROSITE-ProRule" id="PRU00421"/>
    </source>
</evidence>
<dbReference type="RefSeq" id="WP_149734469.1">
    <property type="nucleotide sequence ID" value="NZ_FQZD01000011.1"/>
</dbReference>
<feature type="transmembrane region" description="Helical" evidence="12">
    <location>
        <begin position="141"/>
        <end position="162"/>
    </location>
</feature>